<dbReference type="InterPro" id="IPR050951">
    <property type="entry name" value="Retrovirus_Pol_polyprotein"/>
</dbReference>
<proteinExistence type="predicted"/>
<reference evidence="8 9" key="1">
    <citation type="submission" date="2017-11" db="EMBL/GenBank/DDBJ databases">
        <title>De-novo sequencing of pomegranate (Punica granatum L.) genome.</title>
        <authorList>
            <person name="Akparov Z."/>
            <person name="Amiraslanov A."/>
            <person name="Hajiyeva S."/>
            <person name="Abbasov M."/>
            <person name="Kaur K."/>
            <person name="Hamwieh A."/>
            <person name="Solovyev V."/>
            <person name="Salamov A."/>
            <person name="Braich B."/>
            <person name="Kosarev P."/>
            <person name="Mahmoud A."/>
            <person name="Hajiyev E."/>
            <person name="Babayeva S."/>
            <person name="Izzatullayeva V."/>
            <person name="Mammadov A."/>
            <person name="Mammadov A."/>
            <person name="Sharifova S."/>
            <person name="Ojaghi J."/>
            <person name="Eynullazada K."/>
            <person name="Bayramov B."/>
            <person name="Abdulazimova A."/>
            <person name="Shahmuradov I."/>
        </authorList>
    </citation>
    <scope>NUCLEOTIDE SEQUENCE [LARGE SCALE GENOMIC DNA]</scope>
    <source>
        <strain evidence="9">cv. AG2017</strain>
        <tissue evidence="8">Leaf</tissue>
    </source>
</reference>
<feature type="domain" description="Reverse transcriptase" evidence="7">
    <location>
        <begin position="1"/>
        <end position="70"/>
    </location>
</feature>
<name>A0A2I0JTE3_PUNGR</name>
<keyword evidence="6" id="KW-0695">RNA-directed DNA polymerase</keyword>
<keyword evidence="3" id="KW-0540">Nuclease</keyword>
<keyword evidence="9" id="KW-1185">Reference proteome</keyword>
<accession>A0A2I0JTE3</accession>
<dbReference type="Gene3D" id="3.30.70.270">
    <property type="match status" value="2"/>
</dbReference>
<dbReference type="AlphaFoldDB" id="A0A2I0JTE3"/>
<dbReference type="InterPro" id="IPR043502">
    <property type="entry name" value="DNA/RNA_pol_sf"/>
</dbReference>
<gene>
    <name evidence="8" type="ORF">CRG98_019996</name>
</gene>
<dbReference type="InterPro" id="IPR000477">
    <property type="entry name" value="RT_dom"/>
</dbReference>
<keyword evidence="2" id="KW-0548">Nucleotidyltransferase</keyword>
<dbReference type="PROSITE" id="PS50878">
    <property type="entry name" value="RT_POL"/>
    <property type="match status" value="1"/>
</dbReference>
<evidence type="ECO:0000256" key="4">
    <source>
        <dbReference type="ARBA" id="ARBA00022759"/>
    </source>
</evidence>
<evidence type="ECO:0000256" key="6">
    <source>
        <dbReference type="ARBA" id="ARBA00022918"/>
    </source>
</evidence>
<dbReference type="FunFam" id="3.30.70.270:FF:000020">
    <property type="entry name" value="Transposon Tf2-6 polyprotein-like Protein"/>
    <property type="match status" value="1"/>
</dbReference>
<evidence type="ECO:0000313" key="8">
    <source>
        <dbReference type="EMBL" id="PKI59587.1"/>
    </source>
</evidence>
<dbReference type="PANTHER" id="PTHR37984:SF5">
    <property type="entry name" value="PROTEIN NYNRIN-LIKE"/>
    <property type="match status" value="1"/>
</dbReference>
<organism evidence="8 9">
    <name type="scientific">Punica granatum</name>
    <name type="common">Pomegranate</name>
    <dbReference type="NCBI Taxonomy" id="22663"/>
    <lineage>
        <taxon>Eukaryota</taxon>
        <taxon>Viridiplantae</taxon>
        <taxon>Streptophyta</taxon>
        <taxon>Embryophyta</taxon>
        <taxon>Tracheophyta</taxon>
        <taxon>Spermatophyta</taxon>
        <taxon>Magnoliopsida</taxon>
        <taxon>eudicotyledons</taxon>
        <taxon>Gunneridae</taxon>
        <taxon>Pentapetalae</taxon>
        <taxon>rosids</taxon>
        <taxon>malvids</taxon>
        <taxon>Myrtales</taxon>
        <taxon>Lythraceae</taxon>
        <taxon>Punica</taxon>
    </lineage>
</organism>
<keyword evidence="1" id="KW-0808">Transferase</keyword>
<dbReference type="Gene3D" id="3.10.20.370">
    <property type="match status" value="1"/>
</dbReference>
<keyword evidence="5" id="KW-0378">Hydrolase</keyword>
<dbReference type="Pfam" id="PF17917">
    <property type="entry name" value="RT_RNaseH"/>
    <property type="match status" value="1"/>
</dbReference>
<keyword evidence="4" id="KW-0255">Endonuclease</keyword>
<dbReference type="PANTHER" id="PTHR37984">
    <property type="entry name" value="PROTEIN CBG26694"/>
    <property type="match status" value="1"/>
</dbReference>
<dbReference type="Proteomes" id="UP000233551">
    <property type="component" value="Unassembled WGS sequence"/>
</dbReference>
<evidence type="ECO:0000256" key="1">
    <source>
        <dbReference type="ARBA" id="ARBA00022679"/>
    </source>
</evidence>
<dbReference type="InterPro" id="IPR041373">
    <property type="entry name" value="RT_RNaseH"/>
</dbReference>
<evidence type="ECO:0000256" key="2">
    <source>
        <dbReference type="ARBA" id="ARBA00022695"/>
    </source>
</evidence>
<dbReference type="Pfam" id="PF00078">
    <property type="entry name" value="RVT_1"/>
    <property type="match status" value="1"/>
</dbReference>
<dbReference type="GO" id="GO:0003824">
    <property type="term" value="F:catalytic activity"/>
    <property type="evidence" value="ECO:0007669"/>
    <property type="project" value="UniProtKB-KW"/>
</dbReference>
<evidence type="ECO:0000313" key="9">
    <source>
        <dbReference type="Proteomes" id="UP000233551"/>
    </source>
</evidence>
<dbReference type="CDD" id="cd01647">
    <property type="entry name" value="RT_LTR"/>
    <property type="match status" value="1"/>
</dbReference>
<comment type="caution">
    <text evidence="8">The sequence shown here is derived from an EMBL/GenBank/DDBJ whole genome shotgun (WGS) entry which is preliminary data.</text>
</comment>
<dbReference type="STRING" id="22663.A0A2I0JTE3"/>
<dbReference type="InterPro" id="IPR043128">
    <property type="entry name" value="Rev_trsase/Diguanyl_cyclase"/>
</dbReference>
<evidence type="ECO:0000259" key="7">
    <source>
        <dbReference type="PROSITE" id="PS50878"/>
    </source>
</evidence>
<dbReference type="FunFam" id="3.30.70.270:FF:000003">
    <property type="entry name" value="Transposon Ty3-G Gag-Pol polyprotein"/>
    <property type="match status" value="1"/>
</dbReference>
<dbReference type="SUPFAM" id="SSF56672">
    <property type="entry name" value="DNA/RNA polymerases"/>
    <property type="match status" value="1"/>
</dbReference>
<dbReference type="EMBL" id="PGOL01001263">
    <property type="protein sequence ID" value="PKI59587.1"/>
    <property type="molecule type" value="Genomic_DNA"/>
</dbReference>
<evidence type="ECO:0000256" key="5">
    <source>
        <dbReference type="ARBA" id="ARBA00022801"/>
    </source>
</evidence>
<sequence length="239" mass="28204">MDLMNGVFQPYLDRFVVVFVDDILVYSRSRDENEEHLRVVLQILRERKLYVKNSKCEFWLDQVEFLGYVISCDGISVDPMKIESILNWNRPTNVTEVRSFLGLAGYCRRFVEGFSLIAAPITRLKRKSVKFEWADACEKSFQELKKRLTPALVLIISYTEEGFVIYSHASRQDLHYVLMQNGKVVAYASRQLRNHEKNYPTHDLELTAVVFALKLWRDYLYGARYEIYTNHKSLKYLFT</sequence>
<evidence type="ECO:0000256" key="3">
    <source>
        <dbReference type="ARBA" id="ARBA00022722"/>
    </source>
</evidence>
<protein>
    <recommendedName>
        <fullName evidence="7">Reverse transcriptase domain-containing protein</fullName>
    </recommendedName>
</protein>